<evidence type="ECO:0000256" key="2">
    <source>
        <dbReference type="ARBA" id="ARBA00004496"/>
    </source>
</evidence>
<evidence type="ECO:0000256" key="11">
    <source>
        <dbReference type="HAMAP-Rule" id="MF_00098"/>
    </source>
</evidence>
<dbReference type="AlphaFoldDB" id="A0A170PIB7"/>
<dbReference type="CDD" id="cd07957">
    <property type="entry name" value="Anticodon_Ia_Met"/>
    <property type="match status" value="1"/>
</dbReference>
<dbReference type="InterPro" id="IPR041872">
    <property type="entry name" value="Anticodon_Met"/>
</dbReference>
<dbReference type="HAMAP" id="MF_00098">
    <property type="entry name" value="Met_tRNA_synth_type1"/>
    <property type="match status" value="1"/>
</dbReference>
<keyword evidence="9 11" id="KW-0030">Aminoacyl-tRNA synthetase</keyword>
<dbReference type="EC" id="6.1.1.10" evidence="11"/>
<dbReference type="GO" id="GO:0006431">
    <property type="term" value="P:methionyl-tRNA aminoacylation"/>
    <property type="evidence" value="ECO:0007669"/>
    <property type="project" value="UniProtKB-UniRule"/>
</dbReference>
<feature type="binding site" evidence="11">
    <location>
        <position position="147"/>
    </location>
    <ligand>
        <name>Zn(2+)</name>
        <dbReference type="ChEBI" id="CHEBI:29105"/>
    </ligand>
</feature>
<dbReference type="InterPro" id="IPR014729">
    <property type="entry name" value="Rossmann-like_a/b/a_fold"/>
</dbReference>
<dbReference type="InterPro" id="IPR029038">
    <property type="entry name" value="MetRS_Zn"/>
</dbReference>
<evidence type="ECO:0000256" key="10">
    <source>
        <dbReference type="ARBA" id="ARBA00047364"/>
    </source>
</evidence>
<comment type="subcellular location">
    <subcellularLocation>
        <location evidence="2 11">Cytoplasm</location>
    </subcellularLocation>
</comment>
<organism evidence="14 15">
    <name type="scientific">Candidatus Promineifilum breve</name>
    <dbReference type="NCBI Taxonomy" id="1806508"/>
    <lineage>
        <taxon>Bacteria</taxon>
        <taxon>Bacillati</taxon>
        <taxon>Chloroflexota</taxon>
        <taxon>Ardenticatenia</taxon>
        <taxon>Candidatus Promineifilales</taxon>
        <taxon>Candidatus Promineifilaceae</taxon>
        <taxon>Candidatus Promineifilum</taxon>
    </lineage>
</organism>
<dbReference type="InterPro" id="IPR009080">
    <property type="entry name" value="tRNAsynth_Ia_anticodon-bd"/>
</dbReference>
<keyword evidence="4 11" id="KW-0963">Cytoplasm</keyword>
<evidence type="ECO:0000256" key="5">
    <source>
        <dbReference type="ARBA" id="ARBA00022598"/>
    </source>
</evidence>
<comment type="similarity">
    <text evidence="3 11">Belongs to the class-I aminoacyl-tRNA synthetase family. MetG type 1 subfamily.</text>
</comment>
<feature type="domain" description="Methionyl/Leucyl tRNA synthetase" evidence="12">
    <location>
        <begin position="5"/>
        <end position="411"/>
    </location>
</feature>
<dbReference type="SUPFAM" id="SSF57770">
    <property type="entry name" value="Methionyl-tRNA synthetase (MetRS), Zn-domain"/>
    <property type="match status" value="1"/>
</dbReference>
<dbReference type="InterPro" id="IPR023458">
    <property type="entry name" value="Met-tRNA_ligase_1"/>
</dbReference>
<accession>A0A170PIB7</accession>
<evidence type="ECO:0000256" key="8">
    <source>
        <dbReference type="ARBA" id="ARBA00022917"/>
    </source>
</evidence>
<dbReference type="Pfam" id="PF09334">
    <property type="entry name" value="tRNA-synt_1g"/>
    <property type="match status" value="1"/>
</dbReference>
<dbReference type="PRINTS" id="PR01041">
    <property type="entry name" value="TRNASYNTHMET"/>
</dbReference>
<keyword evidence="8 11" id="KW-0648">Protein biosynthesis</keyword>
<dbReference type="Gene3D" id="3.40.50.620">
    <property type="entry name" value="HUPs"/>
    <property type="match status" value="1"/>
</dbReference>
<comment type="caution">
    <text evidence="11">Lacks conserved residue(s) required for the propagation of feature annotation.</text>
</comment>
<keyword evidence="5 11" id="KW-0436">Ligase</keyword>
<reference evidence="14" key="1">
    <citation type="submission" date="2016-01" db="EMBL/GenBank/DDBJ databases">
        <authorList>
            <person name="Mcilroy J.S."/>
            <person name="Karst M S."/>
            <person name="Albertsen M."/>
        </authorList>
    </citation>
    <scope>NUCLEOTIDE SEQUENCE</scope>
    <source>
        <strain evidence="14">Cfx-K</strain>
    </source>
</reference>
<keyword evidence="11" id="KW-0862">Zinc</keyword>
<name>A0A170PIB7_9CHLR</name>
<dbReference type="InterPro" id="IPR015413">
    <property type="entry name" value="Methionyl/Leucyl_tRNA_Synth"/>
</dbReference>
<dbReference type="RefSeq" id="WP_095044047.1">
    <property type="nucleotide sequence ID" value="NZ_LN890655.1"/>
</dbReference>
<comment type="subunit">
    <text evidence="11">Monomer.</text>
</comment>
<feature type="binding site" evidence="11">
    <location>
        <position position="144"/>
    </location>
    <ligand>
        <name>Zn(2+)</name>
        <dbReference type="ChEBI" id="CHEBI:29105"/>
    </ligand>
</feature>
<evidence type="ECO:0000259" key="12">
    <source>
        <dbReference type="Pfam" id="PF09334"/>
    </source>
</evidence>
<dbReference type="Pfam" id="PF19303">
    <property type="entry name" value="Anticodon_3"/>
    <property type="match status" value="1"/>
</dbReference>
<evidence type="ECO:0000256" key="4">
    <source>
        <dbReference type="ARBA" id="ARBA00022490"/>
    </source>
</evidence>
<keyword evidence="11" id="KW-0479">Metal-binding</keyword>
<evidence type="ECO:0000313" key="14">
    <source>
        <dbReference type="EMBL" id="CUS04753.2"/>
    </source>
</evidence>
<dbReference type="GO" id="GO:0046872">
    <property type="term" value="F:metal ion binding"/>
    <property type="evidence" value="ECO:0007669"/>
    <property type="project" value="UniProtKB-KW"/>
</dbReference>
<dbReference type="SUPFAM" id="SSF52374">
    <property type="entry name" value="Nucleotidylyl transferase"/>
    <property type="match status" value="1"/>
</dbReference>
<dbReference type="Proteomes" id="UP000215027">
    <property type="component" value="Chromosome I"/>
</dbReference>
<evidence type="ECO:0000256" key="6">
    <source>
        <dbReference type="ARBA" id="ARBA00022741"/>
    </source>
</evidence>
<proteinExistence type="inferred from homology"/>
<dbReference type="PANTHER" id="PTHR45765:SF1">
    <property type="entry name" value="METHIONINE--TRNA LIGASE, CYTOPLASMIC"/>
    <property type="match status" value="1"/>
</dbReference>
<dbReference type="KEGG" id="pbf:CFX0092_A2875"/>
<dbReference type="Gene3D" id="1.10.730.10">
    <property type="entry name" value="Isoleucyl-tRNA Synthetase, Domain 1"/>
    <property type="match status" value="1"/>
</dbReference>
<feature type="binding site" evidence="11">
    <location>
        <position position="160"/>
    </location>
    <ligand>
        <name>Zn(2+)</name>
        <dbReference type="ChEBI" id="CHEBI:29105"/>
    </ligand>
</feature>
<gene>
    <name evidence="11 14" type="primary">metG</name>
    <name evidence="14" type="ORF">CFX0092_A2875</name>
</gene>
<dbReference type="GO" id="GO:0005829">
    <property type="term" value="C:cytosol"/>
    <property type="evidence" value="ECO:0007669"/>
    <property type="project" value="TreeGrafter"/>
</dbReference>
<evidence type="ECO:0000313" key="15">
    <source>
        <dbReference type="Proteomes" id="UP000215027"/>
    </source>
</evidence>
<evidence type="ECO:0000259" key="13">
    <source>
        <dbReference type="Pfam" id="PF19303"/>
    </source>
</evidence>
<dbReference type="OrthoDB" id="9810191at2"/>
<dbReference type="SUPFAM" id="SSF47323">
    <property type="entry name" value="Anticodon-binding domain of a subclass of class I aminoacyl-tRNA synthetases"/>
    <property type="match status" value="1"/>
</dbReference>
<keyword evidence="15" id="KW-1185">Reference proteome</keyword>
<evidence type="ECO:0000256" key="3">
    <source>
        <dbReference type="ARBA" id="ARBA00008258"/>
    </source>
</evidence>
<dbReference type="FunFam" id="2.20.28.20:FF:000001">
    <property type="entry name" value="Methionine--tRNA ligase"/>
    <property type="match status" value="1"/>
</dbReference>
<evidence type="ECO:0000256" key="9">
    <source>
        <dbReference type="ARBA" id="ARBA00023146"/>
    </source>
</evidence>
<dbReference type="PANTHER" id="PTHR45765">
    <property type="entry name" value="METHIONINE--TRNA LIGASE"/>
    <property type="match status" value="1"/>
</dbReference>
<keyword evidence="6 11" id="KW-0547">Nucleotide-binding</keyword>
<dbReference type="InterPro" id="IPR033911">
    <property type="entry name" value="MetRS_core"/>
</dbReference>
<evidence type="ECO:0000256" key="7">
    <source>
        <dbReference type="ARBA" id="ARBA00022840"/>
    </source>
</evidence>
<dbReference type="NCBIfam" id="TIGR00398">
    <property type="entry name" value="metG"/>
    <property type="match status" value="1"/>
</dbReference>
<dbReference type="InterPro" id="IPR014758">
    <property type="entry name" value="Met-tRNA_synth"/>
</dbReference>
<dbReference type="GO" id="GO:0005524">
    <property type="term" value="F:ATP binding"/>
    <property type="evidence" value="ECO:0007669"/>
    <property type="project" value="UniProtKB-UniRule"/>
</dbReference>
<sequence>MAENILVCIAWPYANADIHQGNVTGSHLPGDIYARFHRLRGNRVAMVSGSDSHGTPVTVKAEEMGRSTLATYEHFHARFLELFRRLGISYDLFTSTHTETHFRVSQDMFKQLLGNDYLYRKVTPQMYSPEAGKFLPDRYVEGTCPNCGYTGARGDQCENCNTLFESAAELINPRSKRDNTSLVLHDTEHYFLDLPAIAADALAEWIHDDKEHWRPQVINFARGFIDGGLIGRAVTRDMDWGIPVPVDDADFEGKVLYVWYEAVIGYLSATIEWAANEGDPEAWRDWWYNPAARTLYFIGKDNTPFHTVFWPAQLLGSRGLYSDNPAALLNLPYDVPANEFMNMEGAKISGSRQWAVWMLDALDRYDPDPLRYYLTTNMPEARDSEWTWNGFIERNNNELVANWGNLVNRVLTMTRRYFGGVVPEPGELTAADNALLAAIDAGFDSVAELYDGCKFRAAVGEVLRLSSLVNQYLEATSPWTTGKNDLAATGRALYVALQAISGLKVLWAPVLPFTGQALHEMLGESGALFGQSVVREFDETTRSHLALTYDGAAAVGRWERAIIPAGRQLPPPQPLFKKLESEAAEQEILHLGPRPAL</sequence>
<feature type="domain" description="Methionyl-tRNA synthetase anticodon-binding" evidence="13">
    <location>
        <begin position="422"/>
        <end position="532"/>
    </location>
</feature>
<dbReference type="GO" id="GO:0004825">
    <property type="term" value="F:methionine-tRNA ligase activity"/>
    <property type="evidence" value="ECO:0007669"/>
    <property type="project" value="UniProtKB-UniRule"/>
</dbReference>
<keyword evidence="7 11" id="KW-0067">ATP-binding</keyword>
<dbReference type="EMBL" id="LN890655">
    <property type="protein sequence ID" value="CUS04753.2"/>
    <property type="molecule type" value="Genomic_DNA"/>
</dbReference>
<comment type="catalytic activity">
    <reaction evidence="10 11">
        <text>tRNA(Met) + L-methionine + ATP = L-methionyl-tRNA(Met) + AMP + diphosphate</text>
        <dbReference type="Rhea" id="RHEA:13481"/>
        <dbReference type="Rhea" id="RHEA-COMP:9667"/>
        <dbReference type="Rhea" id="RHEA-COMP:9698"/>
        <dbReference type="ChEBI" id="CHEBI:30616"/>
        <dbReference type="ChEBI" id="CHEBI:33019"/>
        <dbReference type="ChEBI" id="CHEBI:57844"/>
        <dbReference type="ChEBI" id="CHEBI:78442"/>
        <dbReference type="ChEBI" id="CHEBI:78530"/>
        <dbReference type="ChEBI" id="CHEBI:456215"/>
        <dbReference type="EC" id="6.1.1.10"/>
    </reaction>
</comment>
<comment type="cofactor">
    <cofactor evidence="11">
        <name>Zn(2+)</name>
        <dbReference type="ChEBI" id="CHEBI:29105"/>
    </cofactor>
    <text evidence="11">Binds 1 zinc ion per subunit.</text>
</comment>
<evidence type="ECO:0000256" key="1">
    <source>
        <dbReference type="ARBA" id="ARBA00003314"/>
    </source>
</evidence>
<protein>
    <recommendedName>
        <fullName evidence="11">Methionine--tRNA ligase</fullName>
        <ecNumber evidence="11">6.1.1.10</ecNumber>
    </recommendedName>
    <alternativeName>
        <fullName evidence="11">Methionyl-tRNA synthetase</fullName>
        <shortName evidence="11">MetRS</shortName>
    </alternativeName>
</protein>
<dbReference type="CDD" id="cd00814">
    <property type="entry name" value="MetRS_core"/>
    <property type="match status" value="1"/>
</dbReference>
<feature type="binding site" evidence="11">
    <location>
        <position position="157"/>
    </location>
    <ligand>
        <name>Zn(2+)</name>
        <dbReference type="ChEBI" id="CHEBI:29105"/>
    </ligand>
</feature>
<comment type="function">
    <text evidence="1 11">Is required not only for elongation of protein synthesis but also for the initiation of all mRNA translation through initiator tRNA(fMet) aminoacylation.</text>
</comment>
<dbReference type="Gene3D" id="2.20.28.20">
    <property type="entry name" value="Methionyl-tRNA synthetase, Zn-domain"/>
    <property type="match status" value="1"/>
</dbReference>